<dbReference type="EMBL" id="CP014227">
    <property type="protein sequence ID" value="AMD85647.1"/>
    <property type="molecule type" value="Genomic_DNA"/>
</dbReference>
<dbReference type="KEGG" id="chg:AXF12_09055"/>
<evidence type="ECO:0000313" key="1">
    <source>
        <dbReference type="EMBL" id="AMD85647.1"/>
    </source>
</evidence>
<gene>
    <name evidence="1" type="ORF">AXF12_09055</name>
    <name evidence="2" type="ORF">SAMEA44541418_02351</name>
</gene>
<proteinExistence type="predicted"/>
<dbReference type="PROSITE" id="PS51257">
    <property type="entry name" value="PROKAR_LIPOPROTEIN"/>
    <property type="match status" value="1"/>
</dbReference>
<evidence type="ECO:0000313" key="3">
    <source>
        <dbReference type="Proteomes" id="UP000065822"/>
    </source>
</evidence>
<evidence type="ECO:0000313" key="4">
    <source>
        <dbReference type="Proteomes" id="UP000215539"/>
    </source>
</evidence>
<accession>A0AAX2H1M1</accession>
<evidence type="ECO:0000313" key="2">
    <source>
        <dbReference type="EMBL" id="SNV16596.1"/>
    </source>
</evidence>
<reference evidence="2 4" key="2">
    <citation type="submission" date="2017-06" db="EMBL/GenBank/DDBJ databases">
        <authorList>
            <consortium name="Pathogen Informatics"/>
        </authorList>
    </citation>
    <scope>NUCLEOTIDE SEQUENCE [LARGE SCALE GENOMIC DNA]</scope>
    <source>
        <strain evidence="2 4">NCTC12947</strain>
    </source>
</reference>
<dbReference type="AlphaFoldDB" id="A0AAX2H1M1"/>
<reference evidence="1 3" key="1">
    <citation type="submission" date="2016-02" db="EMBL/GenBank/DDBJ databases">
        <authorList>
            <person name="Holder M.E."/>
            <person name="Ajami N.J."/>
            <person name="Petrosino J.F."/>
        </authorList>
    </citation>
    <scope>NUCLEOTIDE SEQUENCE [LARGE SCALE GENOMIC DNA]</scope>
    <source>
        <strain evidence="1 3">CCUG 32990</strain>
    </source>
</reference>
<dbReference type="Proteomes" id="UP000215539">
    <property type="component" value="Chromosome 1"/>
</dbReference>
<name>A0AAX2H1M1_9FLAO</name>
<sequence length="226" mass="26169">MKRLVLIALLIATAMGCKKEYTPEYVYTTTAKVIDGGSPAVDGCGWLLKIESNYVYADNLPSEYKINKQKVIITYTKLIEPYRCGFRGEVNYDQIHLKSIRNLTKEEDLIIKELPKMYPDTINFPLGRVMVINEEEYLYNLLSKKWVNASKDLKDIDFSTQTLILGYDSYPNLANFDFNFKKETEGKYIFTVEISGLATQPDEFVYGIVVKKLPERSWVIKEVHRF</sequence>
<protein>
    <submittedName>
        <fullName evidence="2">Uncharacterized protein</fullName>
    </submittedName>
</protein>
<dbReference type="EMBL" id="LT906449">
    <property type="protein sequence ID" value="SNV16596.1"/>
    <property type="molecule type" value="Genomic_DNA"/>
</dbReference>
<dbReference type="Proteomes" id="UP000065822">
    <property type="component" value="Chromosome"/>
</dbReference>
<keyword evidence="3" id="KW-1185">Reference proteome</keyword>
<organism evidence="2 4">
    <name type="scientific">Capnocytophaga haemolytica</name>
    <dbReference type="NCBI Taxonomy" id="45243"/>
    <lineage>
        <taxon>Bacteria</taxon>
        <taxon>Pseudomonadati</taxon>
        <taxon>Bacteroidota</taxon>
        <taxon>Flavobacteriia</taxon>
        <taxon>Flavobacteriales</taxon>
        <taxon>Flavobacteriaceae</taxon>
        <taxon>Capnocytophaga</taxon>
    </lineage>
</organism>
<dbReference type="RefSeq" id="WP_066430449.1">
    <property type="nucleotide sequence ID" value="NZ_CP014227.1"/>
</dbReference>